<evidence type="ECO:0000313" key="1">
    <source>
        <dbReference type="EMBL" id="MEN5379300.1"/>
    </source>
</evidence>
<protein>
    <recommendedName>
        <fullName evidence="3">ATP-grasp domain-containing protein</fullName>
    </recommendedName>
</protein>
<dbReference type="RefSeq" id="WP_132767668.1">
    <property type="nucleotide sequence ID" value="NZ_JAOQNK010000001.1"/>
</dbReference>
<dbReference type="Proteomes" id="UP001409291">
    <property type="component" value="Unassembled WGS sequence"/>
</dbReference>
<keyword evidence="2" id="KW-1185">Reference proteome</keyword>
<dbReference type="Gene3D" id="3.30.470.20">
    <property type="entry name" value="ATP-grasp fold, B domain"/>
    <property type="match status" value="1"/>
</dbReference>
<name>A0ABV0BXL1_9SPHI</name>
<comment type="caution">
    <text evidence="1">The sequence shown here is derived from an EMBL/GenBank/DDBJ whole genome shotgun (WGS) entry which is preliminary data.</text>
</comment>
<gene>
    <name evidence="1" type="ORF">ABE541_18690</name>
</gene>
<dbReference type="SUPFAM" id="SSF56059">
    <property type="entry name" value="Glutathione synthetase ATP-binding domain-like"/>
    <property type="match status" value="1"/>
</dbReference>
<proteinExistence type="predicted"/>
<evidence type="ECO:0000313" key="2">
    <source>
        <dbReference type="Proteomes" id="UP001409291"/>
    </source>
</evidence>
<accession>A0ABV0BXL1</accession>
<sequence>MRVYAILRKNDFSPNHVNNDTAIFQAVIGLLEKEGVNITQVTEDDFLSLKGYQKEPIITMGRSKALVRYLQELERNGVLIINSSFGIQSCYRTIMTEKLLENDVPYPASVVVNTHDDIGDLFDHYGLPGIWIKRGDFHAVHKEDVSFVSTKDEANNILAEYALRGIDDAVVSQHLFGDLVKFYAVSGTDFFYWFHPYDLNHHKYAAYEQINGATAHYPFDNEALKQAAERAAEVLGVTIYGGDAIVQADGNFHIIDLNDWPSFAPCREQAAEAIATHIFGKFSEFIDRMIFNEEDKDDRNYV</sequence>
<dbReference type="EMBL" id="JBDJNQ010000009">
    <property type="protein sequence ID" value="MEN5379300.1"/>
    <property type="molecule type" value="Genomic_DNA"/>
</dbReference>
<evidence type="ECO:0008006" key="3">
    <source>
        <dbReference type="Google" id="ProtNLM"/>
    </source>
</evidence>
<reference evidence="1 2" key="1">
    <citation type="submission" date="2024-04" db="EMBL/GenBank/DDBJ databases">
        <title>WGS of bacteria from Torrens River.</title>
        <authorList>
            <person name="Wyrsch E.R."/>
            <person name="Drigo B."/>
        </authorList>
    </citation>
    <scope>NUCLEOTIDE SEQUENCE [LARGE SCALE GENOMIC DNA]</scope>
    <source>
        <strain evidence="1 2">TWI391</strain>
    </source>
</reference>
<organism evidence="1 2">
    <name type="scientific">Sphingobacterium kitahiroshimense</name>
    <dbReference type="NCBI Taxonomy" id="470446"/>
    <lineage>
        <taxon>Bacteria</taxon>
        <taxon>Pseudomonadati</taxon>
        <taxon>Bacteroidota</taxon>
        <taxon>Sphingobacteriia</taxon>
        <taxon>Sphingobacteriales</taxon>
        <taxon>Sphingobacteriaceae</taxon>
        <taxon>Sphingobacterium</taxon>
    </lineage>
</organism>